<evidence type="ECO:0000256" key="4">
    <source>
        <dbReference type="SAM" id="MobiDB-lite"/>
    </source>
</evidence>
<keyword evidence="2 6" id="KW-0418">Kinase</keyword>
<dbReference type="Proteomes" id="UP000321261">
    <property type="component" value="Unassembled WGS sequence"/>
</dbReference>
<evidence type="ECO:0000256" key="1">
    <source>
        <dbReference type="ARBA" id="ARBA00022679"/>
    </source>
</evidence>
<dbReference type="Gene3D" id="1.20.5.1930">
    <property type="match status" value="1"/>
</dbReference>
<dbReference type="AlphaFoldDB" id="A0A561T133"/>
<dbReference type="PANTHER" id="PTHR24421">
    <property type="entry name" value="NITRATE/NITRITE SENSOR PROTEIN NARX-RELATED"/>
    <property type="match status" value="1"/>
</dbReference>
<comment type="caution">
    <text evidence="6">The sequence shown here is derived from an EMBL/GenBank/DDBJ whole genome shotgun (WGS) entry which is preliminary data.</text>
</comment>
<dbReference type="EMBL" id="VIWU01000001">
    <property type="protein sequence ID" value="TWF80813.1"/>
    <property type="molecule type" value="Genomic_DNA"/>
</dbReference>
<dbReference type="InterPro" id="IPR029016">
    <property type="entry name" value="GAF-like_dom_sf"/>
</dbReference>
<keyword evidence="1" id="KW-0808">Transferase</keyword>
<evidence type="ECO:0000256" key="2">
    <source>
        <dbReference type="ARBA" id="ARBA00022777"/>
    </source>
</evidence>
<accession>A0A561T133</accession>
<dbReference type="SUPFAM" id="SSF55781">
    <property type="entry name" value="GAF domain-like"/>
    <property type="match status" value="1"/>
</dbReference>
<proteinExistence type="predicted"/>
<dbReference type="InterPro" id="IPR050482">
    <property type="entry name" value="Sensor_HK_TwoCompSys"/>
</dbReference>
<keyword evidence="7" id="KW-1185">Reference proteome</keyword>
<dbReference type="GO" id="GO:0046983">
    <property type="term" value="F:protein dimerization activity"/>
    <property type="evidence" value="ECO:0007669"/>
    <property type="project" value="InterPro"/>
</dbReference>
<feature type="domain" description="Histidine kinase" evidence="5">
    <location>
        <begin position="246"/>
        <end position="455"/>
    </location>
</feature>
<sequence length="460" mass="48578">MVRLDAISGPAGDRQDADEGVGVTEVLTTEGRVATGSSCPACGGAIEPGPRPGLGPEDARRGQRRLAAIARAASSVADTASLSVTLDVVANEVVQAEHIAAVQILQVEGGTMRVVGKAGFTDADDFTDRLEDCRRLGARLMFVEAFQTCRPIVVPHRKAAVMADPHWAPLHRIMGAPEWDAFAAVPLVVRGRAVGVLNAFYKPGEPPGTAALEFLEAMADQAATAVDSADLLSRSRHDAQLAERARLARELHDSVVQQVFSMRMQAKALQAQVAPGRTIRPERVQSVADELLELAQTALADLRGLVLQLHPVELVERGLAGAVRSHAESVRGTSGLDVDVEVDLSADVGDLPVELQEDLYRVVQEALHNVVKHAGASRASVHISTSGPPDRVLVEITDDGSGLTSQVRAGALGLVSMRERAERWGGSIEVASTDGRSTDGRGRGCRVRVCVPVGGPGPSR</sequence>
<dbReference type="GO" id="GO:0000155">
    <property type="term" value="F:phosphorelay sensor kinase activity"/>
    <property type="evidence" value="ECO:0007669"/>
    <property type="project" value="InterPro"/>
</dbReference>
<evidence type="ECO:0000313" key="6">
    <source>
        <dbReference type="EMBL" id="TWF80813.1"/>
    </source>
</evidence>
<feature type="region of interest" description="Disordered" evidence="4">
    <location>
        <begin position="42"/>
        <end position="61"/>
    </location>
</feature>
<organism evidence="6 7">
    <name type="scientific">Pseudonocardia hierapolitana</name>
    <dbReference type="NCBI Taxonomy" id="1128676"/>
    <lineage>
        <taxon>Bacteria</taxon>
        <taxon>Bacillati</taxon>
        <taxon>Actinomycetota</taxon>
        <taxon>Actinomycetes</taxon>
        <taxon>Pseudonocardiales</taxon>
        <taxon>Pseudonocardiaceae</taxon>
        <taxon>Pseudonocardia</taxon>
    </lineage>
</organism>
<dbReference type="SUPFAM" id="SSF55874">
    <property type="entry name" value="ATPase domain of HSP90 chaperone/DNA topoisomerase II/histidine kinase"/>
    <property type="match status" value="1"/>
</dbReference>
<evidence type="ECO:0000259" key="5">
    <source>
        <dbReference type="PROSITE" id="PS50109"/>
    </source>
</evidence>
<dbReference type="Pfam" id="PF13185">
    <property type="entry name" value="GAF_2"/>
    <property type="match status" value="1"/>
</dbReference>
<dbReference type="PROSITE" id="PS50109">
    <property type="entry name" value="HIS_KIN"/>
    <property type="match status" value="1"/>
</dbReference>
<name>A0A561T133_9PSEU</name>
<dbReference type="SMART" id="SM00387">
    <property type="entry name" value="HATPase_c"/>
    <property type="match status" value="1"/>
</dbReference>
<dbReference type="Pfam" id="PF07730">
    <property type="entry name" value="HisKA_3"/>
    <property type="match status" value="1"/>
</dbReference>
<dbReference type="SMART" id="SM00065">
    <property type="entry name" value="GAF"/>
    <property type="match status" value="1"/>
</dbReference>
<dbReference type="InterPro" id="IPR036890">
    <property type="entry name" value="HATPase_C_sf"/>
</dbReference>
<feature type="region of interest" description="Disordered" evidence="4">
    <location>
        <begin position="1"/>
        <end position="21"/>
    </location>
</feature>
<dbReference type="InterPro" id="IPR005467">
    <property type="entry name" value="His_kinase_dom"/>
</dbReference>
<protein>
    <submittedName>
        <fullName evidence="6">Histidine kinase/DNA gyrase B/HSP90-like ATPase</fullName>
    </submittedName>
</protein>
<dbReference type="GO" id="GO:0016020">
    <property type="term" value="C:membrane"/>
    <property type="evidence" value="ECO:0007669"/>
    <property type="project" value="InterPro"/>
</dbReference>
<evidence type="ECO:0000256" key="3">
    <source>
        <dbReference type="ARBA" id="ARBA00023012"/>
    </source>
</evidence>
<dbReference type="Pfam" id="PF02518">
    <property type="entry name" value="HATPase_c"/>
    <property type="match status" value="1"/>
</dbReference>
<dbReference type="CDD" id="cd16917">
    <property type="entry name" value="HATPase_UhpB-NarQ-NarX-like"/>
    <property type="match status" value="1"/>
</dbReference>
<dbReference type="InterPro" id="IPR003594">
    <property type="entry name" value="HATPase_dom"/>
</dbReference>
<reference evidence="6 7" key="1">
    <citation type="submission" date="2019-06" db="EMBL/GenBank/DDBJ databases">
        <title>Sequencing the genomes of 1000 actinobacteria strains.</title>
        <authorList>
            <person name="Klenk H.-P."/>
        </authorList>
    </citation>
    <scope>NUCLEOTIDE SEQUENCE [LARGE SCALE GENOMIC DNA]</scope>
    <source>
        <strain evidence="6 7">DSM 45671</strain>
    </source>
</reference>
<gene>
    <name evidence="6" type="ORF">FHX44_116756</name>
</gene>
<dbReference type="Gene3D" id="3.30.450.40">
    <property type="match status" value="1"/>
</dbReference>
<dbReference type="InterPro" id="IPR003018">
    <property type="entry name" value="GAF"/>
</dbReference>
<dbReference type="InterPro" id="IPR011712">
    <property type="entry name" value="Sig_transdc_His_kin_sub3_dim/P"/>
</dbReference>
<evidence type="ECO:0000313" key="7">
    <source>
        <dbReference type="Proteomes" id="UP000321261"/>
    </source>
</evidence>
<dbReference type="Gene3D" id="3.30.565.10">
    <property type="entry name" value="Histidine kinase-like ATPase, C-terminal domain"/>
    <property type="match status" value="1"/>
</dbReference>
<keyword evidence="3" id="KW-0902">Two-component regulatory system</keyword>